<evidence type="ECO:0000256" key="4">
    <source>
        <dbReference type="ARBA" id="ARBA00022840"/>
    </source>
</evidence>
<evidence type="ECO:0000313" key="8">
    <source>
        <dbReference type="Proteomes" id="UP000323410"/>
    </source>
</evidence>
<feature type="compositionally biased region" description="Low complexity" evidence="5">
    <location>
        <begin position="295"/>
        <end position="309"/>
    </location>
</feature>
<keyword evidence="3" id="KW-0547">Nucleotide-binding</keyword>
<dbReference type="Gene3D" id="3.40.50.300">
    <property type="entry name" value="P-loop containing nucleotide triphosphate hydrolases"/>
    <property type="match status" value="1"/>
</dbReference>
<dbReference type="InterPro" id="IPR027417">
    <property type="entry name" value="P-loop_NTPase"/>
</dbReference>
<evidence type="ECO:0000256" key="1">
    <source>
        <dbReference type="ARBA" id="ARBA00005417"/>
    </source>
</evidence>
<dbReference type="InterPro" id="IPR003593">
    <property type="entry name" value="AAA+_ATPase"/>
</dbReference>
<dbReference type="SUPFAM" id="SSF52540">
    <property type="entry name" value="P-loop containing nucleoside triphosphate hydrolases"/>
    <property type="match status" value="1"/>
</dbReference>
<comment type="similarity">
    <text evidence="1">Belongs to the ABC transporter superfamily.</text>
</comment>
<evidence type="ECO:0000256" key="3">
    <source>
        <dbReference type="ARBA" id="ARBA00022741"/>
    </source>
</evidence>
<dbReference type="PANTHER" id="PTHR43335:SF4">
    <property type="entry name" value="ABC TRANSPORTER, ATP-BINDING PROTEIN"/>
    <property type="match status" value="1"/>
</dbReference>
<feature type="domain" description="ABC transporter" evidence="6">
    <location>
        <begin position="1"/>
        <end position="226"/>
    </location>
</feature>
<gene>
    <name evidence="7" type="ORF">FQ377_11905</name>
</gene>
<sequence length="315" mass="34949">MEIVGLTKQFKDFTAVEELDLEIGRGEIFGFLGPNGAGKSTTIRMLLDQLRPSSGSARVLGLAVGPDSLEIHRRIGYIPGDLALYPKLTGIQTLRYFARLRGNVDWSYVLELAERLEADLGKKVADYSTGNRQKIGLIQAFMHRPELLILDEPNAGLDPLMQQTFHEMLREVRAAGRTVFLSSHTLSEVERVADRVGIIRRGKLVVVERVDELKRKAIRRLDFEFDQPVPIDMFEGVAGVRDAEIDGVHAGIAYEGSVNDVLQAALVHEVVNLHSRDADLEEIFLAFYRSDDSPAPLSPARTATASAPRAGRHVR</sequence>
<evidence type="ECO:0000256" key="5">
    <source>
        <dbReference type="SAM" id="MobiDB-lite"/>
    </source>
</evidence>
<dbReference type="EMBL" id="VSLD01000006">
    <property type="protein sequence ID" value="TYC97991.1"/>
    <property type="molecule type" value="Genomic_DNA"/>
</dbReference>
<dbReference type="CDD" id="cd03230">
    <property type="entry name" value="ABC_DR_subfamily_A"/>
    <property type="match status" value="1"/>
</dbReference>
<dbReference type="InterPro" id="IPR003439">
    <property type="entry name" value="ABC_transporter-like_ATP-bd"/>
</dbReference>
<evidence type="ECO:0000256" key="2">
    <source>
        <dbReference type="ARBA" id="ARBA00022448"/>
    </source>
</evidence>
<dbReference type="Pfam" id="PF00005">
    <property type="entry name" value="ABC_tran"/>
    <property type="match status" value="1"/>
</dbReference>
<proteinExistence type="inferred from homology"/>
<accession>A0A5D0XQ77</accession>
<dbReference type="PROSITE" id="PS50893">
    <property type="entry name" value="ABC_TRANSPORTER_2"/>
    <property type="match status" value="1"/>
</dbReference>
<comment type="caution">
    <text evidence="7">The sequence shown here is derived from an EMBL/GenBank/DDBJ whole genome shotgun (WGS) entry which is preliminary data.</text>
</comment>
<evidence type="ECO:0000313" key="7">
    <source>
        <dbReference type="EMBL" id="TYC97991.1"/>
    </source>
</evidence>
<name>A0A5D0XQ77_9MICC</name>
<dbReference type="SMART" id="SM00382">
    <property type="entry name" value="AAA"/>
    <property type="match status" value="1"/>
</dbReference>
<dbReference type="GO" id="GO:0016887">
    <property type="term" value="F:ATP hydrolysis activity"/>
    <property type="evidence" value="ECO:0007669"/>
    <property type="project" value="InterPro"/>
</dbReference>
<protein>
    <submittedName>
        <fullName evidence="7">ABC transporter ATP-binding protein</fullName>
    </submittedName>
</protein>
<dbReference type="Proteomes" id="UP000323410">
    <property type="component" value="Unassembled WGS sequence"/>
</dbReference>
<reference evidence="7 8" key="1">
    <citation type="submission" date="2019-08" db="EMBL/GenBank/DDBJ databases">
        <title>Genone of Arthrobacter echini P9.</title>
        <authorList>
            <person name="Bowman J.P."/>
        </authorList>
    </citation>
    <scope>NUCLEOTIDE SEQUENCE [LARGE SCALE GENOMIC DNA]</scope>
    <source>
        <strain evidence="7 8">P9</strain>
    </source>
</reference>
<dbReference type="OrthoDB" id="9804819at2"/>
<keyword evidence="4 7" id="KW-0067">ATP-binding</keyword>
<dbReference type="AlphaFoldDB" id="A0A5D0XQ77"/>
<keyword evidence="8" id="KW-1185">Reference proteome</keyword>
<dbReference type="GO" id="GO:0005524">
    <property type="term" value="F:ATP binding"/>
    <property type="evidence" value="ECO:0007669"/>
    <property type="project" value="UniProtKB-KW"/>
</dbReference>
<evidence type="ECO:0000259" key="6">
    <source>
        <dbReference type="PROSITE" id="PS50893"/>
    </source>
</evidence>
<organism evidence="7 8">
    <name type="scientific">Arthrobacter echini</name>
    <dbReference type="NCBI Taxonomy" id="1529066"/>
    <lineage>
        <taxon>Bacteria</taxon>
        <taxon>Bacillati</taxon>
        <taxon>Actinomycetota</taxon>
        <taxon>Actinomycetes</taxon>
        <taxon>Micrococcales</taxon>
        <taxon>Micrococcaceae</taxon>
        <taxon>Arthrobacter</taxon>
    </lineage>
</organism>
<dbReference type="PANTHER" id="PTHR43335">
    <property type="entry name" value="ABC TRANSPORTER, ATP-BINDING PROTEIN"/>
    <property type="match status" value="1"/>
</dbReference>
<keyword evidence="2" id="KW-0813">Transport</keyword>
<feature type="region of interest" description="Disordered" evidence="5">
    <location>
        <begin position="295"/>
        <end position="315"/>
    </location>
</feature>